<name>A0A9D1IY18_9FIRM</name>
<evidence type="ECO:0000313" key="2">
    <source>
        <dbReference type="Proteomes" id="UP000824239"/>
    </source>
</evidence>
<accession>A0A9D1IY18</accession>
<dbReference type="EMBL" id="DVHE01000061">
    <property type="protein sequence ID" value="HIR51234.1"/>
    <property type="molecule type" value="Genomic_DNA"/>
</dbReference>
<reference evidence="1" key="2">
    <citation type="journal article" date="2021" name="PeerJ">
        <title>Extensive microbial diversity within the chicken gut microbiome revealed by metagenomics and culture.</title>
        <authorList>
            <person name="Gilroy R."/>
            <person name="Ravi A."/>
            <person name="Getino M."/>
            <person name="Pursley I."/>
            <person name="Horton D.L."/>
            <person name="Alikhan N.F."/>
            <person name="Baker D."/>
            <person name="Gharbi K."/>
            <person name="Hall N."/>
            <person name="Watson M."/>
            <person name="Adriaenssens E.M."/>
            <person name="Foster-Nyarko E."/>
            <person name="Jarju S."/>
            <person name="Secka A."/>
            <person name="Antonio M."/>
            <person name="Oren A."/>
            <person name="Chaudhuri R.R."/>
            <person name="La Ragione R."/>
            <person name="Hildebrand F."/>
            <person name="Pallen M.J."/>
        </authorList>
    </citation>
    <scope>NUCLEOTIDE SEQUENCE</scope>
    <source>
        <strain evidence="1">ChiBcec15-4380</strain>
    </source>
</reference>
<comment type="caution">
    <text evidence="1">The sequence shown here is derived from an EMBL/GenBank/DDBJ whole genome shotgun (WGS) entry which is preliminary data.</text>
</comment>
<evidence type="ECO:0000313" key="1">
    <source>
        <dbReference type="EMBL" id="HIR51234.1"/>
    </source>
</evidence>
<dbReference type="Proteomes" id="UP000824239">
    <property type="component" value="Unassembled WGS sequence"/>
</dbReference>
<proteinExistence type="predicted"/>
<gene>
    <name evidence="1" type="ORF">IAA53_08130</name>
</gene>
<reference evidence="1" key="1">
    <citation type="submission" date="2020-10" db="EMBL/GenBank/DDBJ databases">
        <authorList>
            <person name="Gilroy R."/>
        </authorList>
    </citation>
    <scope>NUCLEOTIDE SEQUENCE</scope>
    <source>
        <strain evidence="1">ChiBcec15-4380</strain>
    </source>
</reference>
<dbReference type="AlphaFoldDB" id="A0A9D1IY18"/>
<organism evidence="1 2">
    <name type="scientific">Candidatus Avoscillospira avicola</name>
    <dbReference type="NCBI Taxonomy" id="2840706"/>
    <lineage>
        <taxon>Bacteria</taxon>
        <taxon>Bacillati</taxon>
        <taxon>Bacillota</taxon>
        <taxon>Clostridia</taxon>
        <taxon>Eubacteriales</taxon>
        <taxon>Oscillospiraceae</taxon>
        <taxon>Oscillospiraceae incertae sedis</taxon>
        <taxon>Candidatus Avoscillospira</taxon>
    </lineage>
</organism>
<protein>
    <submittedName>
        <fullName evidence="1">Uncharacterized protein</fullName>
    </submittedName>
</protein>
<sequence length="276" mass="30022">MPEQTPACDLSGIREAVCIHTKKITDACRDKDCVEDLRVYLTRDSQAILDRAATAKARCVELIHVDMNVESVPYNNGFYTLDLTFYYKVVADVTVCGTRPVTVYGLAVFSKRAMLFGGDGSAKVFTGQSCNCCGGQNTSAPKAVVEVVDPMILASSAVDACNCGCCCQELPDLPQCVMACFDDELVLSGECRRLLVTIGQFSIIRLERDTQLLIPAFDYCIPTRVCSEGGAVGGAESPCDIFGRIEFPVDAFYPSRNEPCIQPSESCTGCYRTTNR</sequence>